<proteinExistence type="predicted"/>
<name>A0A7W6KNX4_9HYPH</name>
<dbReference type="RefSeq" id="WP_183491653.1">
    <property type="nucleotide sequence ID" value="NZ_JACIDZ010000038.1"/>
</dbReference>
<sequence length="537" mass="54334">MTVNVQGNAQIYNIFQYGGTLTQTPGTIFSVAPTINGAGGADYRLDIVAPGQGPNRPGMIRLLSYDPNTGEIAQYWNGGAPPPYDGGLVGGSGTWVAALANWTDQNGANPTAWASSVGYFQGTQDGTVTVDGTQGFDKLYFSDRAYTLTGGTLQMSPRRNTFGEINVDTVTAIIASDIIDGMSVLPAPANVNTLTKSGSGTLVFTHNKGYGGATTVSTGTLQLGDGTAANNSTLNAGITIAAGATLAVNQGGALSFSNILTAAANPGNPAHFNVMGTGVLTFSSNSNTFLGLTTVSAGTLNLSGTLGGAVTVSGGTLQGTGTIGGDVMVQSGGTLVGDITTTPALMIGGDLTLAGTSMLNVTLNPMPNTGALIVTNTLTMQGGTVTFTPATLAQGRYNLISYTSRVGDASVLTLLNNPNGYQLLNDPGLGAGFLYIHVGPPTGQPLLWHPLAAGPNNFGGTGTWDASTTASWAETSAGAPLIDWIQSDIAVFTQQAGTVTVDSSAAITVNGMRFTVTDYELTGAAANSTLTLDDGPG</sequence>
<feature type="non-terminal residue" evidence="2">
    <location>
        <position position="537"/>
    </location>
</feature>
<keyword evidence="1" id="KW-0732">Signal</keyword>
<evidence type="ECO:0000256" key="1">
    <source>
        <dbReference type="ARBA" id="ARBA00022729"/>
    </source>
</evidence>
<evidence type="ECO:0000313" key="3">
    <source>
        <dbReference type="Proteomes" id="UP000530571"/>
    </source>
</evidence>
<dbReference type="NCBIfam" id="TIGR02601">
    <property type="entry name" value="autotrns_rpt"/>
    <property type="match status" value="1"/>
</dbReference>
<protein>
    <submittedName>
        <fullName evidence="2">Autotransporter-associated beta strand protein</fullName>
    </submittedName>
</protein>
<dbReference type="Proteomes" id="UP000530571">
    <property type="component" value="Unassembled WGS sequence"/>
</dbReference>
<dbReference type="AlphaFoldDB" id="A0A7W6KNX4"/>
<gene>
    <name evidence="2" type="ORF">GGR30_004692</name>
</gene>
<comment type="caution">
    <text evidence="2">The sequence shown here is derived from an EMBL/GenBank/DDBJ whole genome shotgun (WGS) entry which is preliminary data.</text>
</comment>
<dbReference type="InterPro" id="IPR013425">
    <property type="entry name" value="Autotrns_rpt"/>
</dbReference>
<organism evidence="2 3">
    <name type="scientific">Martelella radicis</name>
    <dbReference type="NCBI Taxonomy" id="1397476"/>
    <lineage>
        <taxon>Bacteria</taxon>
        <taxon>Pseudomonadati</taxon>
        <taxon>Pseudomonadota</taxon>
        <taxon>Alphaproteobacteria</taxon>
        <taxon>Hyphomicrobiales</taxon>
        <taxon>Aurantimonadaceae</taxon>
        <taxon>Martelella</taxon>
    </lineage>
</organism>
<keyword evidence="3" id="KW-1185">Reference proteome</keyword>
<dbReference type="EMBL" id="JACIDZ010000038">
    <property type="protein sequence ID" value="MBB4124727.1"/>
    <property type="molecule type" value="Genomic_DNA"/>
</dbReference>
<evidence type="ECO:0000313" key="2">
    <source>
        <dbReference type="EMBL" id="MBB4124727.1"/>
    </source>
</evidence>
<dbReference type="Pfam" id="PF12951">
    <property type="entry name" value="PATR"/>
    <property type="match status" value="2"/>
</dbReference>
<accession>A0A7W6KNX4</accession>
<reference evidence="2 3" key="1">
    <citation type="submission" date="2020-08" db="EMBL/GenBank/DDBJ databases">
        <title>Genomic Encyclopedia of Type Strains, Phase IV (KMG-IV): sequencing the most valuable type-strain genomes for metagenomic binning, comparative biology and taxonomic classification.</title>
        <authorList>
            <person name="Goeker M."/>
        </authorList>
    </citation>
    <scope>NUCLEOTIDE SEQUENCE [LARGE SCALE GENOMIC DNA]</scope>
    <source>
        <strain evidence="2 3">DSM 28101</strain>
    </source>
</reference>
<dbReference type="InterPro" id="IPR011050">
    <property type="entry name" value="Pectin_lyase_fold/virulence"/>
</dbReference>
<dbReference type="SUPFAM" id="SSF51126">
    <property type="entry name" value="Pectin lyase-like"/>
    <property type="match status" value="1"/>
</dbReference>